<dbReference type="UniPathway" id="UPA00049">
    <property type="reaction ID" value="UER00059"/>
</dbReference>
<dbReference type="AlphaFoldDB" id="A0A6B0SVJ9"/>
<dbReference type="Gene3D" id="3.30.70.260">
    <property type="match status" value="1"/>
</dbReference>
<dbReference type="InterPro" id="IPR002912">
    <property type="entry name" value="ACT_dom"/>
</dbReference>
<dbReference type="UniPathway" id="UPA00047">
    <property type="reaction ID" value="UER00055"/>
</dbReference>
<dbReference type="GO" id="GO:0009097">
    <property type="term" value="P:isoleucine biosynthetic process"/>
    <property type="evidence" value="ECO:0007669"/>
    <property type="project" value="UniProtKB-UniPathway"/>
</dbReference>
<dbReference type="NCBIfam" id="NF008864">
    <property type="entry name" value="PRK11895.1"/>
    <property type="match status" value="1"/>
</dbReference>
<dbReference type="Pfam" id="PF22629">
    <property type="entry name" value="ACT_AHAS_ss"/>
    <property type="match status" value="1"/>
</dbReference>
<sequence>MTGDVDGDRPGDEDDRSPEEPATDGGTDHPAESPIAEHARPAGGDAPETGLAGPTPEDRPHPTGRRDEHGVRKEPDHGPEPTRRATVSALVEDEPGVLARAAGLFRRRQFNIESLTVGPTTVEGHSRITLVVEETEAGIEQAKKQLAKLTPVIAVGELSEDAVAAELVLLKVRGEEPDKVHAITSMYDGQTLDAGPRTITVQITGDENTIDDAIDAFDQFGIIEIARTGQTALERGDSPTTPGEEPGHSAGSTDDDEFTNYDD</sequence>
<dbReference type="PROSITE" id="PS51671">
    <property type="entry name" value="ACT"/>
    <property type="match status" value="1"/>
</dbReference>
<reference evidence="8 9" key="1">
    <citation type="submission" date="2019-12" db="EMBL/GenBank/DDBJ databases">
        <title>Isolation and characterization of three novel carbon monoxide-oxidizing members of Halobacteria from salione crusts and soils.</title>
        <authorList>
            <person name="Myers M.R."/>
            <person name="King G.M."/>
        </authorList>
    </citation>
    <scope>NUCLEOTIDE SEQUENCE [LARGE SCALE GENOMIC DNA]</scope>
    <source>
        <strain evidence="8 9">WSA2</strain>
    </source>
</reference>
<evidence type="ECO:0000259" key="7">
    <source>
        <dbReference type="PROSITE" id="PS51671"/>
    </source>
</evidence>
<feature type="domain" description="ACT" evidence="7">
    <location>
        <begin position="86"/>
        <end position="160"/>
    </location>
</feature>
<dbReference type="GO" id="GO:0009099">
    <property type="term" value="P:L-valine biosynthetic process"/>
    <property type="evidence" value="ECO:0007669"/>
    <property type="project" value="UniProtKB-UniPathway"/>
</dbReference>
<evidence type="ECO:0000256" key="2">
    <source>
        <dbReference type="ARBA" id="ARBA00005025"/>
    </source>
</evidence>
<name>A0A6B0SVJ9_9EURY</name>
<feature type="compositionally biased region" description="Basic and acidic residues" evidence="6">
    <location>
        <begin position="1"/>
        <end position="10"/>
    </location>
</feature>
<dbReference type="EC" id="2.2.1.6" evidence="8"/>
<comment type="caution">
    <text evidence="8">The sequence shown here is derived from an EMBL/GenBank/DDBJ whole genome shotgun (WGS) entry which is preliminary data.</text>
</comment>
<proteinExistence type="inferred from homology"/>
<dbReference type="InterPro" id="IPR045865">
    <property type="entry name" value="ACT-like_dom_sf"/>
</dbReference>
<dbReference type="FunFam" id="3.30.70.260:FF:000001">
    <property type="entry name" value="Acetolactate synthase, small subunit"/>
    <property type="match status" value="1"/>
</dbReference>
<dbReference type="PANTHER" id="PTHR30239:SF0">
    <property type="entry name" value="ACETOLACTATE SYNTHASE SMALL SUBUNIT 1, CHLOROPLASTIC"/>
    <property type="match status" value="1"/>
</dbReference>
<dbReference type="PANTHER" id="PTHR30239">
    <property type="entry name" value="ACETOLACTATE SYNTHASE SMALL SUBUNIT"/>
    <property type="match status" value="1"/>
</dbReference>
<comment type="pathway">
    <text evidence="2">Amino-acid biosynthesis; L-valine biosynthesis; L-valine from pyruvate: step 1/4.</text>
</comment>
<dbReference type="InterPro" id="IPR054480">
    <property type="entry name" value="AHAS_small-like_ACT"/>
</dbReference>
<accession>A0A6B0SVJ9</accession>
<dbReference type="Gene3D" id="3.30.70.1150">
    <property type="entry name" value="ACT-like. Chain A, domain 2"/>
    <property type="match status" value="1"/>
</dbReference>
<evidence type="ECO:0000256" key="5">
    <source>
        <dbReference type="ARBA" id="ARBA00023304"/>
    </source>
</evidence>
<feature type="region of interest" description="Disordered" evidence="6">
    <location>
        <begin position="229"/>
        <end position="263"/>
    </location>
</feature>
<keyword evidence="5" id="KW-0100">Branched-chain amino acid biosynthesis</keyword>
<dbReference type="RefSeq" id="WP_159666433.1">
    <property type="nucleotide sequence ID" value="NZ_WUUS01000005.1"/>
</dbReference>
<evidence type="ECO:0000256" key="3">
    <source>
        <dbReference type="ARBA" id="ARBA00006341"/>
    </source>
</evidence>
<evidence type="ECO:0000313" key="8">
    <source>
        <dbReference type="EMBL" id="MXR41636.1"/>
    </source>
</evidence>
<dbReference type="Pfam" id="PF10369">
    <property type="entry name" value="ALS_ss_C"/>
    <property type="match status" value="1"/>
</dbReference>
<feature type="compositionally biased region" description="Basic and acidic residues" evidence="6">
    <location>
        <begin position="26"/>
        <end position="40"/>
    </location>
</feature>
<keyword evidence="4" id="KW-0028">Amino-acid biosynthesis</keyword>
<dbReference type="Proteomes" id="UP000437065">
    <property type="component" value="Unassembled WGS sequence"/>
</dbReference>
<dbReference type="SUPFAM" id="SSF55021">
    <property type="entry name" value="ACT-like"/>
    <property type="match status" value="2"/>
</dbReference>
<feature type="region of interest" description="Disordered" evidence="6">
    <location>
        <begin position="1"/>
        <end position="86"/>
    </location>
</feature>
<evidence type="ECO:0000256" key="6">
    <source>
        <dbReference type="SAM" id="MobiDB-lite"/>
    </source>
</evidence>
<dbReference type="EMBL" id="WUUS01000005">
    <property type="protein sequence ID" value="MXR41636.1"/>
    <property type="molecule type" value="Genomic_DNA"/>
</dbReference>
<dbReference type="InterPro" id="IPR027271">
    <property type="entry name" value="Acetolactate_synth/TF_NikR_C"/>
</dbReference>
<evidence type="ECO:0000313" key="9">
    <source>
        <dbReference type="Proteomes" id="UP000437065"/>
    </source>
</evidence>
<dbReference type="OrthoDB" id="85792at2157"/>
<gene>
    <name evidence="8" type="primary">ilvN</name>
    <name evidence="8" type="ORF">GRX01_09840</name>
</gene>
<comment type="pathway">
    <text evidence="1">Amino-acid biosynthesis; L-isoleucine biosynthesis; L-isoleucine from 2-oxobutanoate: step 1/4.</text>
</comment>
<comment type="similarity">
    <text evidence="3">Belongs to the acetolactate synthase small subunit family.</text>
</comment>
<evidence type="ECO:0000256" key="4">
    <source>
        <dbReference type="ARBA" id="ARBA00022605"/>
    </source>
</evidence>
<protein>
    <submittedName>
        <fullName evidence="8">Acetolactate synthase small subunit</fullName>
        <ecNumber evidence="8">2.2.1.6</ecNumber>
    </submittedName>
</protein>
<feature type="compositionally biased region" description="Acidic residues" evidence="6">
    <location>
        <begin position="253"/>
        <end position="263"/>
    </location>
</feature>
<feature type="compositionally biased region" description="Basic and acidic residues" evidence="6">
    <location>
        <begin position="56"/>
        <end position="83"/>
    </location>
</feature>
<dbReference type="GO" id="GO:0005829">
    <property type="term" value="C:cytosol"/>
    <property type="evidence" value="ECO:0007669"/>
    <property type="project" value="TreeGrafter"/>
</dbReference>
<dbReference type="CDD" id="cd04878">
    <property type="entry name" value="ACT_AHAS"/>
    <property type="match status" value="1"/>
</dbReference>
<dbReference type="InterPro" id="IPR004789">
    <property type="entry name" value="Acetalactate_synth_ssu"/>
</dbReference>
<dbReference type="InterPro" id="IPR039557">
    <property type="entry name" value="AHAS_ACT"/>
</dbReference>
<organism evidence="8 9">
    <name type="scientific">Halobaculum saliterrae</name>
    <dbReference type="NCBI Taxonomy" id="2073113"/>
    <lineage>
        <taxon>Archaea</taxon>
        <taxon>Methanobacteriati</taxon>
        <taxon>Methanobacteriota</taxon>
        <taxon>Stenosarchaea group</taxon>
        <taxon>Halobacteria</taxon>
        <taxon>Halobacteriales</taxon>
        <taxon>Haloferacaceae</taxon>
        <taxon>Halobaculum</taxon>
    </lineage>
</organism>
<dbReference type="InterPro" id="IPR019455">
    <property type="entry name" value="Acetolactate_synth_ssu_C"/>
</dbReference>
<dbReference type="GO" id="GO:0003984">
    <property type="term" value="F:acetolactate synthase activity"/>
    <property type="evidence" value="ECO:0007669"/>
    <property type="project" value="UniProtKB-EC"/>
</dbReference>
<keyword evidence="8" id="KW-0808">Transferase</keyword>
<evidence type="ECO:0000256" key="1">
    <source>
        <dbReference type="ARBA" id="ARBA00004974"/>
    </source>
</evidence>
<dbReference type="NCBIfam" id="TIGR00119">
    <property type="entry name" value="acolac_sm"/>
    <property type="match status" value="1"/>
</dbReference>
<dbReference type="GO" id="GO:1990610">
    <property type="term" value="F:acetolactate synthase regulator activity"/>
    <property type="evidence" value="ECO:0007669"/>
    <property type="project" value="InterPro"/>
</dbReference>
<keyword evidence="9" id="KW-1185">Reference proteome</keyword>